<feature type="compositionally biased region" description="Basic and acidic residues" evidence="5">
    <location>
        <begin position="480"/>
        <end position="496"/>
    </location>
</feature>
<evidence type="ECO:0000256" key="5">
    <source>
        <dbReference type="SAM" id="MobiDB-lite"/>
    </source>
</evidence>
<organism evidence="7 8">
    <name type="scientific">Fasciola hepatica</name>
    <name type="common">Liver fluke</name>
    <dbReference type="NCBI Taxonomy" id="6192"/>
    <lineage>
        <taxon>Eukaryota</taxon>
        <taxon>Metazoa</taxon>
        <taxon>Spiralia</taxon>
        <taxon>Lophotrochozoa</taxon>
        <taxon>Platyhelminthes</taxon>
        <taxon>Trematoda</taxon>
        <taxon>Digenea</taxon>
        <taxon>Plagiorchiida</taxon>
        <taxon>Echinostomata</taxon>
        <taxon>Echinostomatoidea</taxon>
        <taxon>Fasciolidae</taxon>
        <taxon>Fasciola</taxon>
    </lineage>
</organism>
<dbReference type="CDD" id="cd03127">
    <property type="entry name" value="tetraspanin_LEL"/>
    <property type="match status" value="1"/>
</dbReference>
<evidence type="ECO:0000256" key="6">
    <source>
        <dbReference type="SAM" id="Phobius"/>
    </source>
</evidence>
<evidence type="ECO:0000256" key="2">
    <source>
        <dbReference type="ARBA" id="ARBA00022692"/>
    </source>
</evidence>
<protein>
    <submittedName>
        <fullName evidence="7">Uncharacterized protein</fullName>
    </submittedName>
</protein>
<evidence type="ECO:0000313" key="8">
    <source>
        <dbReference type="Proteomes" id="UP000230066"/>
    </source>
</evidence>
<dbReference type="Proteomes" id="UP000230066">
    <property type="component" value="Unassembled WGS sequence"/>
</dbReference>
<dbReference type="AlphaFoldDB" id="A0A4E0RFZ6"/>
<dbReference type="EMBL" id="JXXN02000731">
    <property type="protein sequence ID" value="THD26466.1"/>
    <property type="molecule type" value="Genomic_DNA"/>
</dbReference>
<feature type="region of interest" description="Disordered" evidence="5">
    <location>
        <begin position="476"/>
        <end position="558"/>
    </location>
</feature>
<evidence type="ECO:0000256" key="3">
    <source>
        <dbReference type="ARBA" id="ARBA00022989"/>
    </source>
</evidence>
<keyword evidence="8" id="KW-1185">Reference proteome</keyword>
<dbReference type="Gene3D" id="1.10.1450.10">
    <property type="entry name" value="Tetraspanin"/>
    <property type="match status" value="1"/>
</dbReference>
<feature type="compositionally biased region" description="Polar residues" evidence="5">
    <location>
        <begin position="526"/>
        <end position="541"/>
    </location>
</feature>
<evidence type="ECO:0000256" key="1">
    <source>
        <dbReference type="ARBA" id="ARBA00004141"/>
    </source>
</evidence>
<comment type="caution">
    <text evidence="7">The sequence shown here is derived from an EMBL/GenBank/DDBJ whole genome shotgun (WGS) entry which is preliminary data.</text>
</comment>
<reference evidence="7" key="1">
    <citation type="submission" date="2019-03" db="EMBL/GenBank/DDBJ databases">
        <title>Improved annotation for the trematode Fasciola hepatica.</title>
        <authorList>
            <person name="Choi Y.-J."/>
            <person name="Martin J."/>
            <person name="Mitreva M."/>
        </authorList>
    </citation>
    <scope>NUCLEOTIDE SEQUENCE [LARGE SCALE GENOMIC DNA]</scope>
</reference>
<evidence type="ECO:0000256" key="4">
    <source>
        <dbReference type="ARBA" id="ARBA00023136"/>
    </source>
</evidence>
<gene>
    <name evidence="7" type="ORF">D915_002822</name>
</gene>
<feature type="region of interest" description="Disordered" evidence="5">
    <location>
        <begin position="1"/>
        <end position="26"/>
    </location>
</feature>
<keyword evidence="3 6" id="KW-1133">Transmembrane helix</keyword>
<keyword evidence="4 6" id="KW-0472">Membrane</keyword>
<feature type="compositionally biased region" description="Low complexity" evidence="5">
    <location>
        <begin position="504"/>
        <end position="518"/>
    </location>
</feature>
<proteinExistence type="predicted"/>
<sequence length="558" mass="64403">MFDDGEDGRLESEKEQAGDLPKTVGVHFDKEYTSEDSVLQSEDSTPVDEITRLSRLSQMDLNVGFPGSYSTQLMRLTAEIAQQQEEQEIEQSWRTLKKHDNLRRKSMTLLSKAAKSEPLLPLSNVVRNVLHELQLVWIMFQCIAVIALFSRLNWEGKLRGPIAQVPNYSAKRMPLIPTQDQMHKRLTPLQLVRKAIYAQANRISVRRSRRWSTDPRFDQFRRPRRRQWLTTLVLLFSMILFFYGVSLLCVDCSYLIGIRIWRRIINEWIGQLQRQYYNNRPTRNIRADPIRVLDTIHIMFQCCGRSGMQAYRDWWSPEIPKPTDDCSHLDPELVLDANATRLTPFSCCKWGLRGTGCDHVHATDPEQFYQRGCQEPIVDLLLRQWMNAVTSCIVPVILFTIPQTVLYLSIIQPREAIRQMQRTAIELQLMFTFWRELDSQVNEKTRQISQLQGKQLVEKHEEKVRSAQIHTHGAGWYIKDQTRQRGDSIDMTRSEDGSLESVTGSPESSENNSDSSGGIPMDESIKWSSASSGEMETSAANFQHPLARNYRGGQPLQG</sequence>
<dbReference type="InterPro" id="IPR018499">
    <property type="entry name" value="Tetraspanin/Peripherin"/>
</dbReference>
<accession>A0A4E0RFZ6</accession>
<dbReference type="GO" id="GO:0016020">
    <property type="term" value="C:membrane"/>
    <property type="evidence" value="ECO:0007669"/>
    <property type="project" value="UniProtKB-SubCell"/>
</dbReference>
<evidence type="ECO:0000313" key="7">
    <source>
        <dbReference type="EMBL" id="THD26466.1"/>
    </source>
</evidence>
<dbReference type="SUPFAM" id="SSF48652">
    <property type="entry name" value="Tetraspanin"/>
    <property type="match status" value="1"/>
</dbReference>
<name>A0A4E0RFZ6_FASHE</name>
<comment type="subcellular location">
    <subcellularLocation>
        <location evidence="1">Membrane</location>
        <topology evidence="1">Multi-pass membrane protein</topology>
    </subcellularLocation>
</comment>
<keyword evidence="2 6" id="KW-0812">Transmembrane</keyword>
<dbReference type="InterPro" id="IPR008952">
    <property type="entry name" value="Tetraspanin_EC2_sf"/>
</dbReference>
<feature type="compositionally biased region" description="Basic and acidic residues" evidence="5">
    <location>
        <begin position="7"/>
        <end position="17"/>
    </location>
</feature>
<dbReference type="Pfam" id="PF00335">
    <property type="entry name" value="Tetraspanin"/>
    <property type="match status" value="1"/>
</dbReference>
<feature type="transmembrane region" description="Helical" evidence="6">
    <location>
        <begin position="228"/>
        <end position="248"/>
    </location>
</feature>